<sequence>AFSFFSSHKQQNWGLSFLQSLSSTLKMQFLRSYSPYMRFSKLSDHIHILQSRSRAFSSKKSSGKDLPPVNTKFAKHFRGTMKGESSNGNQLSFGGYALRALEPAWLTSKQIGAGRKAITGFAHRAGKVWVRVIPDKCITGRPVGVRMGRGKGPFKYSAAVVKPGRILYEISGVSEMVAKEAITLAASKLPIRTQFVNGSIRTRHTSAISPAKIRDTLALSQNQYSSGFSPICAQNNGLTKMPYQSAGFSTCVSGVSGFGAYSSFYGNEGDGSMAKGFNVDNSDGIGTDGGNTLKNAWQYIADAESFLQQKAKDATEAHTPHVGGMGGVATAFATREIVGNVLSWLSMQFTRPFTVGNTIKAGSLEGEVVEMGLTTTSFNFRDSSKSSFS</sequence>
<dbReference type="InterPro" id="IPR016180">
    <property type="entry name" value="Ribosomal_uL16_dom"/>
</dbReference>
<dbReference type="SUPFAM" id="SSF50182">
    <property type="entry name" value="Sm-like ribonucleoproteins"/>
    <property type="match status" value="1"/>
</dbReference>
<dbReference type="GO" id="GO:0032543">
    <property type="term" value="P:mitochondrial translation"/>
    <property type="evidence" value="ECO:0007669"/>
    <property type="project" value="TreeGrafter"/>
</dbReference>
<dbReference type="InterPro" id="IPR010920">
    <property type="entry name" value="LSM_dom_sf"/>
</dbReference>
<evidence type="ECO:0000256" key="2">
    <source>
        <dbReference type="ARBA" id="ARBA00022980"/>
    </source>
</evidence>
<dbReference type="InterPro" id="IPR000114">
    <property type="entry name" value="Ribosomal_uL16_bact-type"/>
</dbReference>
<dbReference type="GO" id="GO:0003735">
    <property type="term" value="F:structural constituent of ribosome"/>
    <property type="evidence" value="ECO:0007669"/>
    <property type="project" value="InterPro"/>
</dbReference>
<dbReference type="PANTHER" id="PTHR12220">
    <property type="entry name" value="50S/60S RIBOSOMAL PROTEIN L16"/>
    <property type="match status" value="1"/>
</dbReference>
<dbReference type="GO" id="GO:0019843">
    <property type="term" value="F:rRNA binding"/>
    <property type="evidence" value="ECO:0007669"/>
    <property type="project" value="InterPro"/>
</dbReference>
<evidence type="ECO:0000313" key="7">
    <source>
        <dbReference type="Proteomes" id="UP000230069"/>
    </source>
</evidence>
<gene>
    <name evidence="6" type="ORF">AQUCO_01700336v1</name>
</gene>
<dbReference type="Pfam" id="PF00924">
    <property type="entry name" value="MS_channel_2nd"/>
    <property type="match status" value="1"/>
</dbReference>
<evidence type="ECO:0000259" key="5">
    <source>
        <dbReference type="Pfam" id="PF00924"/>
    </source>
</evidence>
<accession>A0A2G5DMF0</accession>
<comment type="similarity">
    <text evidence="1 4">Belongs to the universal ribosomal protein uL16 family.</text>
</comment>
<evidence type="ECO:0000256" key="1">
    <source>
        <dbReference type="ARBA" id="ARBA00008931"/>
    </source>
</evidence>
<reference evidence="6 7" key="1">
    <citation type="submission" date="2017-09" db="EMBL/GenBank/DDBJ databases">
        <title>WGS assembly of Aquilegia coerulea Goldsmith.</title>
        <authorList>
            <person name="Hodges S."/>
            <person name="Kramer E."/>
            <person name="Nordborg M."/>
            <person name="Tomkins J."/>
            <person name="Borevitz J."/>
            <person name="Derieg N."/>
            <person name="Yan J."/>
            <person name="Mihaltcheva S."/>
            <person name="Hayes R.D."/>
            <person name="Rokhsar D."/>
        </authorList>
    </citation>
    <scope>NUCLEOTIDE SEQUENCE [LARGE SCALE GENOMIC DNA]</scope>
    <source>
        <strain evidence="7">cv. Goldsmith</strain>
    </source>
</reference>
<organism evidence="6 7">
    <name type="scientific">Aquilegia coerulea</name>
    <name type="common">Rocky mountain columbine</name>
    <dbReference type="NCBI Taxonomy" id="218851"/>
    <lineage>
        <taxon>Eukaryota</taxon>
        <taxon>Viridiplantae</taxon>
        <taxon>Streptophyta</taxon>
        <taxon>Embryophyta</taxon>
        <taxon>Tracheophyta</taxon>
        <taxon>Spermatophyta</taxon>
        <taxon>Magnoliopsida</taxon>
        <taxon>Ranunculales</taxon>
        <taxon>Ranunculaceae</taxon>
        <taxon>Thalictroideae</taxon>
        <taxon>Aquilegia</taxon>
    </lineage>
</organism>
<dbReference type="GO" id="GO:0005762">
    <property type="term" value="C:mitochondrial large ribosomal subunit"/>
    <property type="evidence" value="ECO:0007669"/>
    <property type="project" value="TreeGrafter"/>
</dbReference>
<dbReference type="AlphaFoldDB" id="A0A2G5DMF0"/>
<dbReference type="CDD" id="cd01433">
    <property type="entry name" value="Ribosomal_L16_L10e"/>
    <property type="match status" value="1"/>
</dbReference>
<dbReference type="InterPro" id="IPR036920">
    <property type="entry name" value="Ribosomal_uL16_sf"/>
</dbReference>
<dbReference type="GO" id="GO:0055085">
    <property type="term" value="P:transmembrane transport"/>
    <property type="evidence" value="ECO:0007669"/>
    <property type="project" value="InterPro"/>
</dbReference>
<evidence type="ECO:0000313" key="6">
    <source>
        <dbReference type="EMBL" id="PIA44663.1"/>
    </source>
</evidence>
<dbReference type="SUPFAM" id="SSF54686">
    <property type="entry name" value="Ribosomal protein L16p/L10e"/>
    <property type="match status" value="1"/>
</dbReference>
<dbReference type="PANTHER" id="PTHR12220:SF13">
    <property type="entry name" value="LARGE RIBOSOMAL SUBUNIT PROTEIN UL16M"/>
    <property type="match status" value="1"/>
</dbReference>
<keyword evidence="3 4" id="KW-0687">Ribonucleoprotein</keyword>
<proteinExistence type="inferred from homology"/>
<keyword evidence="7" id="KW-1185">Reference proteome</keyword>
<feature type="non-terminal residue" evidence="6">
    <location>
        <position position="1"/>
    </location>
</feature>
<dbReference type="Gene3D" id="3.90.1170.10">
    <property type="entry name" value="Ribosomal protein L10e/L16"/>
    <property type="match status" value="1"/>
</dbReference>
<dbReference type="Proteomes" id="UP000230069">
    <property type="component" value="Unassembled WGS sequence"/>
</dbReference>
<dbReference type="EMBL" id="KZ305034">
    <property type="protein sequence ID" value="PIA44663.1"/>
    <property type="molecule type" value="Genomic_DNA"/>
</dbReference>
<dbReference type="NCBIfam" id="TIGR01164">
    <property type="entry name" value="rplP_bact"/>
    <property type="match status" value="1"/>
</dbReference>
<dbReference type="InterPro" id="IPR006685">
    <property type="entry name" value="MscS_channel_2nd"/>
</dbReference>
<dbReference type="PRINTS" id="PR00060">
    <property type="entry name" value="RIBOSOMALL16"/>
</dbReference>
<protein>
    <recommendedName>
        <fullName evidence="5">Mechanosensitive ion channel MscS domain-containing protein</fullName>
    </recommendedName>
</protein>
<keyword evidence="2 4" id="KW-0689">Ribosomal protein</keyword>
<evidence type="ECO:0000256" key="3">
    <source>
        <dbReference type="ARBA" id="ARBA00023274"/>
    </source>
</evidence>
<dbReference type="OrthoDB" id="34872at2759"/>
<dbReference type="InterPro" id="IPR047873">
    <property type="entry name" value="Ribosomal_uL16"/>
</dbReference>
<name>A0A2G5DMF0_AQUCA</name>
<evidence type="ECO:0000256" key="4">
    <source>
        <dbReference type="RuleBase" id="RU004413"/>
    </source>
</evidence>
<feature type="domain" description="Mechanosensitive ion channel MscS" evidence="5">
    <location>
        <begin position="337"/>
        <end position="383"/>
    </location>
</feature>
<dbReference type="FunFam" id="3.90.1170.10:FF:000001">
    <property type="entry name" value="50S ribosomal protein L16"/>
    <property type="match status" value="1"/>
</dbReference>
<dbReference type="Pfam" id="PF00252">
    <property type="entry name" value="Ribosomal_L16"/>
    <property type="match status" value="1"/>
</dbReference>
<dbReference type="GO" id="GO:0016020">
    <property type="term" value="C:membrane"/>
    <property type="evidence" value="ECO:0007669"/>
    <property type="project" value="InterPro"/>
</dbReference>